<proteinExistence type="predicted"/>
<organism evidence="1 2">
    <name type="scientific">Meloidogyne javanica</name>
    <name type="common">Root-knot nematode worm</name>
    <dbReference type="NCBI Taxonomy" id="6303"/>
    <lineage>
        <taxon>Eukaryota</taxon>
        <taxon>Metazoa</taxon>
        <taxon>Ecdysozoa</taxon>
        <taxon>Nematoda</taxon>
        <taxon>Chromadorea</taxon>
        <taxon>Rhabditida</taxon>
        <taxon>Tylenchina</taxon>
        <taxon>Tylenchomorpha</taxon>
        <taxon>Tylenchoidea</taxon>
        <taxon>Meloidogynidae</taxon>
        <taxon>Meloidogyninae</taxon>
        <taxon>Meloidogyne</taxon>
        <taxon>Meloidogyne incognita group</taxon>
    </lineage>
</organism>
<dbReference type="WBParaSite" id="scaffold339_cov293.g831">
    <property type="protein sequence ID" value="scaffold339_cov293.g831"/>
    <property type="gene ID" value="scaffold339_cov293.g831"/>
</dbReference>
<keyword evidence="1" id="KW-1185">Reference proteome</keyword>
<protein>
    <submittedName>
        <fullName evidence="2">Uncharacterized protein</fullName>
    </submittedName>
</protein>
<reference evidence="2" key="1">
    <citation type="submission" date="2022-11" db="UniProtKB">
        <authorList>
            <consortium name="WormBaseParasite"/>
        </authorList>
    </citation>
    <scope>IDENTIFICATION</scope>
</reference>
<name>A0A915MB38_MELJA</name>
<dbReference type="AlphaFoldDB" id="A0A915MB38"/>
<evidence type="ECO:0000313" key="2">
    <source>
        <dbReference type="WBParaSite" id="scaffold339_cov293.g831"/>
    </source>
</evidence>
<dbReference type="Proteomes" id="UP000887561">
    <property type="component" value="Unplaced"/>
</dbReference>
<evidence type="ECO:0000313" key="1">
    <source>
        <dbReference type="Proteomes" id="UP000887561"/>
    </source>
</evidence>
<accession>A0A915MB38</accession>
<sequence>MIPSSLISAKRLLQINYRLASRLVGKNIPVSLQNNLTKNVSIKMEEKQNIKENKTSTNKHSLILGPITFPLTIDNRERILVKTTTVKEENERYLHVAKFTDDKKSAKRFTFSYSNDAFLFLRALDILTDEINENLHGIIDNCKGLGRFLDTSFFGQIYADKIV</sequence>